<dbReference type="Gene3D" id="3.10.100.10">
    <property type="entry name" value="Mannose-Binding Protein A, subunit A"/>
    <property type="match status" value="2"/>
</dbReference>
<dbReference type="Proteomes" id="UP000762676">
    <property type="component" value="Unassembled WGS sequence"/>
</dbReference>
<reference evidence="2 3" key="1">
    <citation type="journal article" date="2021" name="Elife">
        <title>Chloroplast acquisition without the gene transfer in kleptoplastic sea slugs, Plakobranchus ocellatus.</title>
        <authorList>
            <person name="Maeda T."/>
            <person name="Takahashi S."/>
            <person name="Yoshida T."/>
            <person name="Shimamura S."/>
            <person name="Takaki Y."/>
            <person name="Nagai Y."/>
            <person name="Toyoda A."/>
            <person name="Suzuki Y."/>
            <person name="Arimoto A."/>
            <person name="Ishii H."/>
            <person name="Satoh N."/>
            <person name="Nishiyama T."/>
            <person name="Hasebe M."/>
            <person name="Maruyama T."/>
            <person name="Minagawa J."/>
            <person name="Obokata J."/>
            <person name="Shigenobu S."/>
        </authorList>
    </citation>
    <scope>NUCLEOTIDE SEQUENCE [LARGE SCALE GENOMIC DNA]</scope>
</reference>
<accession>A0AAV4FKW9</accession>
<evidence type="ECO:0000259" key="1">
    <source>
        <dbReference type="PROSITE" id="PS50041"/>
    </source>
</evidence>
<proteinExistence type="predicted"/>
<gene>
    <name evidence="2" type="ORF">ElyMa_000403800</name>
</gene>
<sequence>MARNNCKNLYGDLATITSKEENDFVKDLVRSVANDGDTGAFIKATYSTYMHAWTTSLYKTVTFSDWASPTWSPPTNTGRRYIHYCAMLGRDNDWAWVPQDCAESQGMVSVCERSPGRKECHKTSCYKLFTDTFFFHAIEDTCKNAGGYVLEINSKEESDFINGFLGRASVPWSKMYGALYRYKQIWLGVTDKASEGEFRLMSNGGNLDFENWIQGEPKTKRDSLYYAADCVVLNDLEDWKWRNVLCRGERALVCESTNVNGITG</sequence>
<organism evidence="2 3">
    <name type="scientific">Elysia marginata</name>
    <dbReference type="NCBI Taxonomy" id="1093978"/>
    <lineage>
        <taxon>Eukaryota</taxon>
        <taxon>Metazoa</taxon>
        <taxon>Spiralia</taxon>
        <taxon>Lophotrochozoa</taxon>
        <taxon>Mollusca</taxon>
        <taxon>Gastropoda</taxon>
        <taxon>Heterobranchia</taxon>
        <taxon>Euthyneura</taxon>
        <taxon>Panpulmonata</taxon>
        <taxon>Sacoglossa</taxon>
        <taxon>Placobranchoidea</taxon>
        <taxon>Plakobranchidae</taxon>
        <taxon>Elysia</taxon>
    </lineage>
</organism>
<dbReference type="InterPro" id="IPR016186">
    <property type="entry name" value="C-type_lectin-like/link_sf"/>
</dbReference>
<keyword evidence="3" id="KW-1185">Reference proteome</keyword>
<dbReference type="CDD" id="cd00037">
    <property type="entry name" value="CLECT"/>
    <property type="match status" value="2"/>
</dbReference>
<dbReference type="AlphaFoldDB" id="A0AAV4FKW9"/>
<dbReference type="PROSITE" id="PS50041">
    <property type="entry name" value="C_TYPE_LECTIN_2"/>
    <property type="match status" value="2"/>
</dbReference>
<dbReference type="Pfam" id="PF00059">
    <property type="entry name" value="Lectin_C"/>
    <property type="match status" value="2"/>
</dbReference>
<protein>
    <submittedName>
        <fullName evidence="2">Macrophage mannose receptor 1</fullName>
    </submittedName>
</protein>
<feature type="domain" description="C-type lectin" evidence="1">
    <location>
        <begin position="121"/>
        <end position="255"/>
    </location>
</feature>
<dbReference type="PANTHER" id="PTHR22803">
    <property type="entry name" value="MANNOSE, PHOSPHOLIPASE, LECTIN RECEPTOR RELATED"/>
    <property type="match status" value="1"/>
</dbReference>
<dbReference type="EMBL" id="BMAT01000799">
    <property type="protein sequence ID" value="GFR73375.1"/>
    <property type="molecule type" value="Genomic_DNA"/>
</dbReference>
<dbReference type="SMART" id="SM00034">
    <property type="entry name" value="CLECT"/>
    <property type="match status" value="1"/>
</dbReference>
<keyword evidence="2" id="KW-0675">Receptor</keyword>
<evidence type="ECO:0000313" key="2">
    <source>
        <dbReference type="EMBL" id="GFR73375.1"/>
    </source>
</evidence>
<dbReference type="SUPFAM" id="SSF56436">
    <property type="entry name" value="C-type lectin-like"/>
    <property type="match status" value="2"/>
</dbReference>
<name>A0AAV4FKW9_9GAST</name>
<dbReference type="InterPro" id="IPR016187">
    <property type="entry name" value="CTDL_fold"/>
</dbReference>
<evidence type="ECO:0000313" key="3">
    <source>
        <dbReference type="Proteomes" id="UP000762676"/>
    </source>
</evidence>
<dbReference type="InterPro" id="IPR001304">
    <property type="entry name" value="C-type_lectin-like"/>
</dbReference>
<dbReference type="InterPro" id="IPR050111">
    <property type="entry name" value="C-type_lectin/snaclec_domain"/>
</dbReference>
<feature type="domain" description="C-type lectin" evidence="1">
    <location>
        <begin position="1"/>
        <end position="110"/>
    </location>
</feature>
<comment type="caution">
    <text evidence="2">The sequence shown here is derived from an EMBL/GenBank/DDBJ whole genome shotgun (WGS) entry which is preliminary data.</text>
</comment>